<dbReference type="Pfam" id="PF00072">
    <property type="entry name" value="Response_reg"/>
    <property type="match status" value="1"/>
</dbReference>
<accession>A0AAP2G577</accession>
<dbReference type="RefSeq" id="WP_327794872.1">
    <property type="nucleotide sequence ID" value="NZ_JADQAZ010000003.1"/>
</dbReference>
<dbReference type="InterPro" id="IPR011006">
    <property type="entry name" value="CheY-like_superfamily"/>
</dbReference>
<dbReference type="GO" id="GO:0000160">
    <property type="term" value="P:phosphorelay signal transduction system"/>
    <property type="evidence" value="ECO:0007669"/>
    <property type="project" value="InterPro"/>
</dbReference>
<comment type="caution">
    <text evidence="4">The sequence shown here is derived from an EMBL/GenBank/DDBJ whole genome shotgun (WGS) entry which is preliminary data.</text>
</comment>
<dbReference type="Gene3D" id="3.40.50.2300">
    <property type="match status" value="1"/>
</dbReference>
<dbReference type="SMART" id="SM00448">
    <property type="entry name" value="REC"/>
    <property type="match status" value="1"/>
</dbReference>
<dbReference type="PANTHER" id="PTHR44591:SF3">
    <property type="entry name" value="RESPONSE REGULATORY DOMAIN-CONTAINING PROTEIN"/>
    <property type="match status" value="1"/>
</dbReference>
<evidence type="ECO:0000313" key="4">
    <source>
        <dbReference type="EMBL" id="MBT0958648.1"/>
    </source>
</evidence>
<dbReference type="AlphaFoldDB" id="A0AAP2G577"/>
<evidence type="ECO:0000256" key="1">
    <source>
        <dbReference type="ARBA" id="ARBA00022553"/>
    </source>
</evidence>
<evidence type="ECO:0000313" key="5">
    <source>
        <dbReference type="Proteomes" id="UP001315686"/>
    </source>
</evidence>
<organism evidence="4 5">
    <name type="scientific">Harenicola maris</name>
    <dbReference type="NCBI Taxonomy" id="2841044"/>
    <lineage>
        <taxon>Bacteria</taxon>
        <taxon>Pseudomonadati</taxon>
        <taxon>Pseudomonadota</taxon>
        <taxon>Alphaproteobacteria</taxon>
        <taxon>Rhodobacterales</taxon>
        <taxon>Paracoccaceae</taxon>
        <taxon>Harenicola</taxon>
    </lineage>
</organism>
<keyword evidence="1 2" id="KW-0597">Phosphoprotein</keyword>
<dbReference type="PROSITE" id="PS50110">
    <property type="entry name" value="RESPONSE_REGULATORY"/>
    <property type="match status" value="1"/>
</dbReference>
<dbReference type="EMBL" id="JADQAZ010000003">
    <property type="protein sequence ID" value="MBT0958648.1"/>
    <property type="molecule type" value="Genomic_DNA"/>
</dbReference>
<reference evidence="4 5" key="1">
    <citation type="journal article" date="2021" name="Arch. Microbiol.">
        <title>Harenicola maris gen. nov., sp. nov. isolated from the Sea of Japan shallow sediments.</title>
        <authorList>
            <person name="Romanenko L.A."/>
            <person name="Kurilenko V.V."/>
            <person name="Chernysheva N.Y."/>
            <person name="Tekutyeva L.A."/>
            <person name="Velansky P.V."/>
            <person name="Svetashev V.I."/>
            <person name="Isaeva M.P."/>
        </authorList>
    </citation>
    <scope>NUCLEOTIDE SEQUENCE [LARGE SCALE GENOMIC DNA]</scope>
    <source>
        <strain evidence="4 5">KMM 3653</strain>
    </source>
</reference>
<sequence>MSKRVMLVEDEPNIIEAVRFILSRDGWDVSVHSDGASAVEAVTRAAPDVVILDAMLPGKTGYDILRDLRAAEGTADLPVLMLTAKGQPKDRALAESLGASAFMTKPFSNAAVIECLRGLGGAGEAAEQTPQSAGLND</sequence>
<name>A0AAP2G577_9RHOB</name>
<dbReference type="InterPro" id="IPR050595">
    <property type="entry name" value="Bact_response_regulator"/>
</dbReference>
<dbReference type="InterPro" id="IPR001789">
    <property type="entry name" value="Sig_transdc_resp-reg_receiver"/>
</dbReference>
<dbReference type="PANTHER" id="PTHR44591">
    <property type="entry name" value="STRESS RESPONSE REGULATOR PROTEIN 1"/>
    <property type="match status" value="1"/>
</dbReference>
<dbReference type="Proteomes" id="UP001315686">
    <property type="component" value="Unassembled WGS sequence"/>
</dbReference>
<gene>
    <name evidence="4" type="ORF">IV417_14755</name>
</gene>
<dbReference type="SUPFAM" id="SSF52172">
    <property type="entry name" value="CheY-like"/>
    <property type="match status" value="1"/>
</dbReference>
<dbReference type="CDD" id="cd17574">
    <property type="entry name" value="REC_OmpR"/>
    <property type="match status" value="1"/>
</dbReference>
<protein>
    <submittedName>
        <fullName evidence="4">Response regulator</fullName>
    </submittedName>
</protein>
<proteinExistence type="predicted"/>
<keyword evidence="5" id="KW-1185">Reference proteome</keyword>
<feature type="domain" description="Response regulatory" evidence="3">
    <location>
        <begin position="4"/>
        <end position="120"/>
    </location>
</feature>
<evidence type="ECO:0000259" key="3">
    <source>
        <dbReference type="PROSITE" id="PS50110"/>
    </source>
</evidence>
<evidence type="ECO:0000256" key="2">
    <source>
        <dbReference type="PROSITE-ProRule" id="PRU00169"/>
    </source>
</evidence>
<feature type="modified residue" description="4-aspartylphosphate" evidence="2">
    <location>
        <position position="53"/>
    </location>
</feature>